<dbReference type="InterPro" id="IPR014748">
    <property type="entry name" value="Enoyl-CoA_hydra_C"/>
</dbReference>
<dbReference type="SUPFAM" id="SSF52096">
    <property type="entry name" value="ClpP/crotonase"/>
    <property type="match status" value="1"/>
</dbReference>
<dbReference type="InterPro" id="IPR029045">
    <property type="entry name" value="ClpP/crotonase-like_dom_sf"/>
</dbReference>
<evidence type="ECO:0000313" key="3">
    <source>
        <dbReference type="EMBL" id="KLN58439.1"/>
    </source>
</evidence>
<dbReference type="Pfam" id="PF00378">
    <property type="entry name" value="ECH_1"/>
    <property type="match status" value="1"/>
</dbReference>
<dbReference type="GO" id="GO:0006635">
    <property type="term" value="P:fatty acid beta-oxidation"/>
    <property type="evidence" value="ECO:0007669"/>
    <property type="project" value="TreeGrafter"/>
</dbReference>
<dbReference type="InterPro" id="IPR001753">
    <property type="entry name" value="Enoyl-CoA_hydra/iso"/>
</dbReference>
<dbReference type="Gene3D" id="3.90.226.10">
    <property type="entry name" value="2-enoyl-CoA Hydratase, Chain A, domain 1"/>
    <property type="match status" value="1"/>
</dbReference>
<sequence length="252" mass="27487">MKLTPNDVVTYESAEGVATIMINRPDRLNAIDEEVEQGLQAAWLHFNSRDEDRVAVLTAAGDRAFSVGRDRSVTAPPDYRRFTPNVVIAVDKPIIGAVSGWCLGGAMVLVQACDLLIAAEDTKFSYPEVKIGFAGGLLCALAGRIPHKIAMEILLLGKEISAQRAYDVGFVNRIVPVGQQVAEAQAMAREMATHSPLVMQMLKRGVGHALPKCPAEEGALALRETETVFNSEDFQEGLKSLQEKRRPQFKGR</sequence>
<reference evidence="3 4" key="1">
    <citation type="submission" date="2015-03" db="EMBL/GenBank/DDBJ databases">
        <title>Genome sequence of Variovorax paradoxus TBEA6.</title>
        <authorList>
            <person name="Poehlein A."/>
            <person name="Schuldes J."/>
            <person name="Wuebbeler J.H."/>
            <person name="Hiessl S."/>
            <person name="Steinbuechel A."/>
            <person name="Daniel R."/>
        </authorList>
    </citation>
    <scope>NUCLEOTIDE SEQUENCE [LARGE SCALE GENOMIC DNA]</scope>
    <source>
        <strain evidence="3 4">TBEA6</strain>
    </source>
</reference>
<proteinExistence type="inferred from homology"/>
<protein>
    <submittedName>
        <fullName evidence="3">Carnitinyl-CoA dehydratase</fullName>
        <ecNumber evidence="3">4.2.1.149</ecNumber>
    </submittedName>
</protein>
<dbReference type="PATRIC" id="fig|34073.19.peg.558"/>
<evidence type="ECO:0000256" key="2">
    <source>
        <dbReference type="ARBA" id="ARBA00023239"/>
    </source>
</evidence>
<comment type="caution">
    <text evidence="3">The sequence shown here is derived from an EMBL/GenBank/DDBJ whole genome shotgun (WGS) entry which is preliminary data.</text>
</comment>
<dbReference type="EC" id="4.2.1.149" evidence="3"/>
<comment type="similarity">
    <text evidence="1">Belongs to the enoyl-CoA hydratase/isomerase family.</text>
</comment>
<evidence type="ECO:0000256" key="1">
    <source>
        <dbReference type="ARBA" id="ARBA00005254"/>
    </source>
</evidence>
<name>A0A0H2M7L7_VARPD</name>
<dbReference type="PANTHER" id="PTHR11941">
    <property type="entry name" value="ENOYL-COA HYDRATASE-RELATED"/>
    <property type="match status" value="1"/>
</dbReference>
<dbReference type="RefSeq" id="WP_047783189.1">
    <property type="nucleotide sequence ID" value="NZ_JZWI01000003.1"/>
</dbReference>
<accession>A0A0H2M7L7</accession>
<organism evidence="3 4">
    <name type="scientific">Variovorax paradoxus</name>
    <dbReference type="NCBI Taxonomy" id="34073"/>
    <lineage>
        <taxon>Bacteria</taxon>
        <taxon>Pseudomonadati</taxon>
        <taxon>Pseudomonadota</taxon>
        <taxon>Betaproteobacteria</taxon>
        <taxon>Burkholderiales</taxon>
        <taxon>Comamonadaceae</taxon>
        <taxon>Variovorax</taxon>
    </lineage>
</organism>
<evidence type="ECO:0000313" key="4">
    <source>
        <dbReference type="Proteomes" id="UP000035170"/>
    </source>
</evidence>
<dbReference type="CDD" id="cd06558">
    <property type="entry name" value="crotonase-like"/>
    <property type="match status" value="1"/>
</dbReference>
<gene>
    <name evidence="3" type="primary">caiD1</name>
    <name evidence="3" type="ORF">VPARA_05540</name>
</gene>
<dbReference type="PANTHER" id="PTHR11941:SF54">
    <property type="entry name" value="ENOYL-COA HYDRATASE, MITOCHONDRIAL"/>
    <property type="match status" value="1"/>
</dbReference>
<dbReference type="AlphaFoldDB" id="A0A0H2M7L7"/>
<dbReference type="Gene3D" id="1.10.12.10">
    <property type="entry name" value="Lyase 2-enoyl-coa Hydratase, Chain A, domain 2"/>
    <property type="match status" value="1"/>
</dbReference>
<keyword evidence="2 3" id="KW-0456">Lyase</keyword>
<keyword evidence="4" id="KW-1185">Reference proteome</keyword>
<dbReference type="Proteomes" id="UP000035170">
    <property type="component" value="Unassembled WGS sequence"/>
</dbReference>
<dbReference type="EMBL" id="JZWI01000003">
    <property type="protein sequence ID" value="KLN58439.1"/>
    <property type="molecule type" value="Genomic_DNA"/>
</dbReference>
<dbReference type="GO" id="GO:0016829">
    <property type="term" value="F:lyase activity"/>
    <property type="evidence" value="ECO:0007669"/>
    <property type="project" value="UniProtKB-KW"/>
</dbReference>